<evidence type="ECO:0000313" key="2">
    <source>
        <dbReference type="Proteomes" id="UP001497680"/>
    </source>
</evidence>
<protein>
    <submittedName>
        <fullName evidence="1">Di-copper centre-containing protein</fullName>
    </submittedName>
</protein>
<name>A0ACC0D7T5_9PEZI</name>
<proteinExistence type="predicted"/>
<sequence length="608" mass="67021">MSEQIISTVVTRHWFMKGYWTWEQYVFIDCHRLLLIGSPYYLQIVLMRIVRRLLPWIFSCAPAAALPTFWPLQDDGGQAQQQQPVPVTGVTTGLSSGTGERPARWEINALQEKGGPRWDLYMLGLAALQNKTETDERSHFSIGGIHGRPYAPYNGVGSVPGSPGGGFCPHGETQFIAWHRPYVALYEQALGSEIQRIASEYDGGNASIYWNVAQTFRLPYWDWFANTTLPAACIPENVTVVGPRGIVTLHNPLYSYRWPKPLNQTLFPGSDSWAPETTRASNSSHPDFSPDAVNKNLAENADRIKDLVYRTFTHATTYDQMSSMMNSAGVSFEAPHNIIHNAVGGTFASLDLTAFDSFFMLHHANVDRLAALWMVVHPNATYQTEAYQTHGLYGTARGDNITAESPLKPFYQADGRTLHTGVTAGELERFGYTYPELQDWEQSRQDEDRECARRDIIARINAVYGYSNGSRGANLAAEAVEEWFLQVAANRSAFELPCTINILVGEKVVGHVPLLAMPKQGLAHAEVPLQRAVQGLGLNTTDRAAVGEALRGQLRVEIKGAGGAPIKANSIAGLEVNLTAVTVTAPGNESGFPVYGERSTFFKILPAS</sequence>
<keyword evidence="2" id="KW-1185">Reference proteome</keyword>
<comment type="caution">
    <text evidence="1">The sequence shown here is derived from an EMBL/GenBank/DDBJ whole genome shotgun (WGS) entry which is preliminary data.</text>
</comment>
<accession>A0ACC0D7T5</accession>
<organism evidence="1 2">
    <name type="scientific">Hypoxylon rubiginosum</name>
    <dbReference type="NCBI Taxonomy" id="110542"/>
    <lineage>
        <taxon>Eukaryota</taxon>
        <taxon>Fungi</taxon>
        <taxon>Dikarya</taxon>
        <taxon>Ascomycota</taxon>
        <taxon>Pezizomycotina</taxon>
        <taxon>Sordariomycetes</taxon>
        <taxon>Xylariomycetidae</taxon>
        <taxon>Xylariales</taxon>
        <taxon>Hypoxylaceae</taxon>
        <taxon>Hypoxylon</taxon>
    </lineage>
</organism>
<gene>
    <name evidence="1" type="ORF">F4821DRAFT_86786</name>
</gene>
<dbReference type="Proteomes" id="UP001497680">
    <property type="component" value="Unassembled WGS sequence"/>
</dbReference>
<reference evidence="1 2" key="1">
    <citation type="journal article" date="2022" name="New Phytol.">
        <title>Ecological generalism drives hyperdiversity of secondary metabolite gene clusters in xylarialean endophytes.</title>
        <authorList>
            <person name="Franco M.E.E."/>
            <person name="Wisecaver J.H."/>
            <person name="Arnold A.E."/>
            <person name="Ju Y.M."/>
            <person name="Slot J.C."/>
            <person name="Ahrendt S."/>
            <person name="Moore L.P."/>
            <person name="Eastman K.E."/>
            <person name="Scott K."/>
            <person name="Konkel Z."/>
            <person name="Mondo S.J."/>
            <person name="Kuo A."/>
            <person name="Hayes R.D."/>
            <person name="Haridas S."/>
            <person name="Andreopoulos B."/>
            <person name="Riley R."/>
            <person name="LaButti K."/>
            <person name="Pangilinan J."/>
            <person name="Lipzen A."/>
            <person name="Amirebrahimi M."/>
            <person name="Yan J."/>
            <person name="Adam C."/>
            <person name="Keymanesh K."/>
            <person name="Ng V."/>
            <person name="Louie K."/>
            <person name="Northen T."/>
            <person name="Drula E."/>
            <person name="Henrissat B."/>
            <person name="Hsieh H.M."/>
            <person name="Youens-Clark K."/>
            <person name="Lutzoni F."/>
            <person name="Miadlikowska J."/>
            <person name="Eastwood D.C."/>
            <person name="Hamelin R.C."/>
            <person name="Grigoriev I.V."/>
            <person name="U'Ren J.M."/>
        </authorList>
    </citation>
    <scope>NUCLEOTIDE SEQUENCE [LARGE SCALE GENOMIC DNA]</scope>
    <source>
        <strain evidence="1 2">ER1909</strain>
    </source>
</reference>
<evidence type="ECO:0000313" key="1">
    <source>
        <dbReference type="EMBL" id="KAI6088664.1"/>
    </source>
</evidence>
<dbReference type="EMBL" id="MU394300">
    <property type="protein sequence ID" value="KAI6088664.1"/>
    <property type="molecule type" value="Genomic_DNA"/>
</dbReference>